<dbReference type="InterPro" id="IPR006222">
    <property type="entry name" value="GCVT_N"/>
</dbReference>
<dbReference type="Gene3D" id="3.30.1360.120">
    <property type="entry name" value="Probable tRNA modification gtpase trme, domain 1"/>
    <property type="match status" value="1"/>
</dbReference>
<dbReference type="PANTHER" id="PTHR43757">
    <property type="entry name" value="AMINOMETHYLTRANSFERASE"/>
    <property type="match status" value="1"/>
</dbReference>
<comment type="caution">
    <text evidence="2">The sequence shown here is derived from an EMBL/GenBank/DDBJ whole genome shotgun (WGS) entry which is preliminary data.</text>
</comment>
<name>A0ABT2RYJ8_9FIRM</name>
<feature type="domain" description="GCVT N-terminal" evidence="1">
    <location>
        <begin position="3"/>
        <end position="247"/>
    </location>
</feature>
<dbReference type="PANTHER" id="PTHR43757:SF2">
    <property type="entry name" value="AMINOMETHYLTRANSFERASE, MITOCHONDRIAL"/>
    <property type="match status" value="1"/>
</dbReference>
<dbReference type="Pfam" id="PF01571">
    <property type="entry name" value="GCV_T"/>
    <property type="match status" value="1"/>
</dbReference>
<organism evidence="2 3">
    <name type="scientific">Laedolimicola ammoniilytica</name>
    <dbReference type="NCBI Taxonomy" id="2981771"/>
    <lineage>
        <taxon>Bacteria</taxon>
        <taxon>Bacillati</taxon>
        <taxon>Bacillota</taxon>
        <taxon>Clostridia</taxon>
        <taxon>Lachnospirales</taxon>
        <taxon>Lachnospiraceae</taxon>
        <taxon>Laedolimicola</taxon>
    </lineage>
</organism>
<dbReference type="PIRSF" id="PIRSF006487">
    <property type="entry name" value="GcvT"/>
    <property type="match status" value="1"/>
</dbReference>
<evidence type="ECO:0000313" key="3">
    <source>
        <dbReference type="Proteomes" id="UP001652461"/>
    </source>
</evidence>
<dbReference type="Proteomes" id="UP001652461">
    <property type="component" value="Unassembled WGS sequence"/>
</dbReference>
<accession>A0ABT2RYJ8</accession>
<protein>
    <submittedName>
        <fullName evidence="2">Aminomethyltransferase family protein</fullName>
    </submittedName>
</protein>
<keyword evidence="3" id="KW-1185">Reference proteome</keyword>
<dbReference type="RefSeq" id="WP_158363836.1">
    <property type="nucleotide sequence ID" value="NZ_JAOQKC010000014.1"/>
</dbReference>
<gene>
    <name evidence="2" type="ORF">OCV63_10940</name>
</gene>
<dbReference type="InterPro" id="IPR027266">
    <property type="entry name" value="TrmE/GcvT-like"/>
</dbReference>
<dbReference type="InterPro" id="IPR028896">
    <property type="entry name" value="GcvT/YgfZ/DmdA"/>
</dbReference>
<dbReference type="SUPFAM" id="SSF103025">
    <property type="entry name" value="Folate-binding domain"/>
    <property type="match status" value="1"/>
</dbReference>
<dbReference type="EMBL" id="JAOQKC010000014">
    <property type="protein sequence ID" value="MCU6697404.1"/>
    <property type="molecule type" value="Genomic_DNA"/>
</dbReference>
<evidence type="ECO:0000313" key="2">
    <source>
        <dbReference type="EMBL" id="MCU6697404.1"/>
    </source>
</evidence>
<evidence type="ECO:0000259" key="1">
    <source>
        <dbReference type="Pfam" id="PF01571"/>
    </source>
</evidence>
<sequence>MKYPYPVMYQNVYCYDEMKRAEHMAVRETVGWYLWTHQIVEVTGTDCTEFLEMMFPKRIGNLAVSRERYTPMLNDAAEIVDDVVVMRMEENRYWVSTLFRADMFLWFDAHRGELDVAYEDITKNWEMYAVQGPKSLEMINALTENPVDGQKFFQILPNKIDGIDVLINRAGFTGEKLGFEIYYPKEKAPEQEKKLRELAKTYGGREVTEFQIMAWTLPCEAGFYYMRDLRHTNPYEVGLDTGICWEKEFIGKEALAAIRDKGAEREVVGFTVAEKDIHIKGRNMGNEGEKVFLDGEEIGRVMKITYSYVLDTNNGTIICRKGSLRPGNKVLLHGHEAVICAPKFI</sequence>
<proteinExistence type="predicted"/>
<reference evidence="2 3" key="1">
    <citation type="journal article" date="2021" name="ISME Commun">
        <title>Automated analysis of genomic sequences facilitates high-throughput and comprehensive description of bacteria.</title>
        <authorList>
            <person name="Hitch T.C.A."/>
        </authorList>
    </citation>
    <scope>NUCLEOTIDE SEQUENCE [LARGE SCALE GENOMIC DNA]</scope>
    <source>
        <strain evidence="2 3">Sanger_04</strain>
    </source>
</reference>